<reference evidence="14" key="2">
    <citation type="submission" date="2025-09" db="UniProtKB">
        <authorList>
            <consortium name="Ensembl"/>
        </authorList>
    </citation>
    <scope>IDENTIFICATION</scope>
</reference>
<dbReference type="GO" id="GO:0005759">
    <property type="term" value="C:mitochondrial matrix"/>
    <property type="evidence" value="ECO:0007669"/>
    <property type="project" value="UniProtKB-SubCell"/>
</dbReference>
<evidence type="ECO:0000256" key="7">
    <source>
        <dbReference type="ARBA" id="ARBA00022917"/>
    </source>
</evidence>
<dbReference type="AlphaFoldDB" id="A0A8C3TJK0"/>
<dbReference type="GO" id="GO:0005524">
    <property type="term" value="F:ATP binding"/>
    <property type="evidence" value="ECO:0007669"/>
    <property type="project" value="UniProtKB-KW"/>
</dbReference>
<name>A0A8C3TJK0_CHESE</name>
<dbReference type="GO" id="GO:0070042">
    <property type="term" value="F:rRNA (uridine-N3-)-methyltransferase activity"/>
    <property type="evidence" value="ECO:0007669"/>
    <property type="project" value="InterPro"/>
</dbReference>
<comment type="subcellular location">
    <subcellularLocation>
        <location evidence="1">Mitochondrion matrix</location>
    </subcellularLocation>
</comment>
<evidence type="ECO:0000256" key="5">
    <source>
        <dbReference type="ARBA" id="ARBA00022741"/>
    </source>
</evidence>
<evidence type="ECO:0000256" key="11">
    <source>
        <dbReference type="ARBA" id="ARBA00031194"/>
    </source>
</evidence>
<dbReference type="Proteomes" id="UP000694403">
    <property type="component" value="Unplaced"/>
</dbReference>
<dbReference type="InterPro" id="IPR005121">
    <property type="entry name" value="Fdx_antiC-bd"/>
</dbReference>
<dbReference type="Pfam" id="PF10354">
    <property type="entry name" value="BMT5-like"/>
    <property type="match status" value="1"/>
</dbReference>
<keyword evidence="10" id="KW-0030">Aminoacyl-tRNA synthetase</keyword>
<dbReference type="GO" id="GO:0004826">
    <property type="term" value="F:phenylalanine-tRNA ligase activity"/>
    <property type="evidence" value="ECO:0007669"/>
    <property type="project" value="UniProtKB-EC"/>
</dbReference>
<dbReference type="FunFam" id="3.30.70.380:FF:000002">
    <property type="entry name" value="phenylalanine--tRNA ligase, mitochondrial"/>
    <property type="match status" value="1"/>
</dbReference>
<comment type="similarity">
    <text evidence="2">Belongs to the class-II aminoacyl-tRNA synthetase family.</text>
</comment>
<evidence type="ECO:0000256" key="12">
    <source>
        <dbReference type="ARBA" id="ARBA00049255"/>
    </source>
</evidence>
<accession>A0A8C3TJK0</accession>
<keyword evidence="8" id="KW-0809">Transit peptide</keyword>
<evidence type="ECO:0000256" key="1">
    <source>
        <dbReference type="ARBA" id="ARBA00004305"/>
    </source>
</evidence>
<keyword evidence="15" id="KW-1185">Reference proteome</keyword>
<keyword evidence="6" id="KW-0067">ATP-binding</keyword>
<evidence type="ECO:0000259" key="13">
    <source>
        <dbReference type="PROSITE" id="PS51447"/>
    </source>
</evidence>
<dbReference type="Ensembl" id="ENSCSRT00000030375.1">
    <property type="protein sequence ID" value="ENSCSRP00000029207.1"/>
    <property type="gene ID" value="ENSCSRG00000021398.1"/>
</dbReference>
<keyword evidence="4" id="KW-0436">Ligase</keyword>
<dbReference type="Gene3D" id="3.30.930.10">
    <property type="entry name" value="Bira Bifunctional Protein, Domain 2"/>
    <property type="match status" value="1"/>
</dbReference>
<protein>
    <recommendedName>
        <fullName evidence="3">phenylalanine--tRNA ligase</fullName>
        <ecNumber evidence="3">6.1.1.20</ecNumber>
    </recommendedName>
    <alternativeName>
        <fullName evidence="11">Phenylalanyl-tRNA synthetase</fullName>
    </alternativeName>
</protein>
<dbReference type="PANTHER" id="PTHR11538:SF26">
    <property type="entry name" value="FERREDOXIN-FOLD ANTICODON-BINDING DOMAIN-CONTAINING PROTEIN 1"/>
    <property type="match status" value="1"/>
</dbReference>
<evidence type="ECO:0000256" key="9">
    <source>
        <dbReference type="ARBA" id="ARBA00023128"/>
    </source>
</evidence>
<sequence length="559" mass="63277">MRPTRRFLLVGEGNFSFSASLCDASDHGTHITATCYESEERVSRQTLAKNNIQHLRGKGVEVCFCVDCTKLKDYFLPAKRNFDCIFFNFPHCGRKAGVTKNRELLAKFFCRSQDKSFSVEGALNHIFTRSLPFPHPRPVICQTELEGKWVSFQVPEIFMDKINRGFLDTKSDHPVRTINEKLIAQLSQAFPLQRVDHSLSLLHQGHLSAVSQSNTFWIIPNTEQNPSSESIGKGTARGVLFPGLHFCKDIGQDDRMKAQEGDQLSEHYCLRSSLLVYVQDVVRRLSFLPGTLHVLTGPVFRKCLISPHTLPVFHETLFICEVDKGTEGSYIQMLMDNIKNTIRSLLPSLSCFTLNSMVQEAKSSETIELNDSVMAEPQLDKTQYFICVKTDTADSKASDPCIGAISAAPCGPVNSELGIVFASVNLDLLAMQICGISDWRMLWTLDERFLNQFIGGELGPFKSFSLHPPSYVHDVSFWVPEWEQFDEIAFHTIARCVSQETVMSIQLLDSFQHPETGQTSLCYRLTFQSCDKALTRQKVAEMQMQFRKEVQQCLHITLR</sequence>
<evidence type="ECO:0000313" key="14">
    <source>
        <dbReference type="Ensembl" id="ENSCSRP00000029207.1"/>
    </source>
</evidence>
<comment type="catalytic activity">
    <reaction evidence="12">
        <text>tRNA(Phe) + L-phenylalanine + ATP = L-phenylalanyl-tRNA(Phe) + AMP + diphosphate + H(+)</text>
        <dbReference type="Rhea" id="RHEA:19413"/>
        <dbReference type="Rhea" id="RHEA-COMP:9668"/>
        <dbReference type="Rhea" id="RHEA-COMP:9699"/>
        <dbReference type="ChEBI" id="CHEBI:15378"/>
        <dbReference type="ChEBI" id="CHEBI:30616"/>
        <dbReference type="ChEBI" id="CHEBI:33019"/>
        <dbReference type="ChEBI" id="CHEBI:58095"/>
        <dbReference type="ChEBI" id="CHEBI:78442"/>
        <dbReference type="ChEBI" id="CHEBI:78531"/>
        <dbReference type="ChEBI" id="CHEBI:456215"/>
        <dbReference type="EC" id="6.1.1.20"/>
    </reaction>
</comment>
<keyword evidence="9" id="KW-0496">Mitochondrion</keyword>
<dbReference type="GO" id="GO:0070475">
    <property type="term" value="P:rRNA base methylation"/>
    <property type="evidence" value="ECO:0007669"/>
    <property type="project" value="InterPro"/>
</dbReference>
<dbReference type="GO" id="GO:0006412">
    <property type="term" value="P:translation"/>
    <property type="evidence" value="ECO:0007669"/>
    <property type="project" value="UniProtKB-KW"/>
</dbReference>
<feature type="domain" description="FDX-ACB" evidence="13">
    <location>
        <begin position="466"/>
        <end position="559"/>
    </location>
</feature>
<dbReference type="SMART" id="SM00896">
    <property type="entry name" value="FDX-ACB"/>
    <property type="match status" value="1"/>
</dbReference>
<evidence type="ECO:0000256" key="2">
    <source>
        <dbReference type="ARBA" id="ARBA00008226"/>
    </source>
</evidence>
<dbReference type="EC" id="6.1.1.20" evidence="3"/>
<dbReference type="SUPFAM" id="SSF54991">
    <property type="entry name" value="Anticodon-binding domain of PheRS"/>
    <property type="match status" value="1"/>
</dbReference>
<evidence type="ECO:0000256" key="4">
    <source>
        <dbReference type="ARBA" id="ARBA00022598"/>
    </source>
</evidence>
<dbReference type="InterPro" id="IPR019446">
    <property type="entry name" value="BMT5-like"/>
</dbReference>
<evidence type="ECO:0000256" key="10">
    <source>
        <dbReference type="ARBA" id="ARBA00023146"/>
    </source>
</evidence>
<evidence type="ECO:0000256" key="8">
    <source>
        <dbReference type="ARBA" id="ARBA00022946"/>
    </source>
</evidence>
<reference evidence="14" key="1">
    <citation type="submission" date="2025-08" db="UniProtKB">
        <authorList>
            <consortium name="Ensembl"/>
        </authorList>
    </citation>
    <scope>IDENTIFICATION</scope>
</reference>
<dbReference type="Pfam" id="PF03147">
    <property type="entry name" value="FDX-ACB"/>
    <property type="match status" value="1"/>
</dbReference>
<keyword evidence="5" id="KW-0547">Nucleotide-binding</keyword>
<dbReference type="PANTHER" id="PTHR11538">
    <property type="entry name" value="PHENYLALANYL-TRNA SYNTHETASE"/>
    <property type="match status" value="1"/>
</dbReference>
<proteinExistence type="inferred from homology"/>
<evidence type="ECO:0000256" key="3">
    <source>
        <dbReference type="ARBA" id="ARBA00012814"/>
    </source>
</evidence>
<keyword evidence="7" id="KW-0648">Protein biosynthesis</keyword>
<dbReference type="Gene3D" id="3.30.70.380">
    <property type="entry name" value="Ferrodoxin-fold anticodon-binding domain"/>
    <property type="match status" value="1"/>
</dbReference>
<evidence type="ECO:0000256" key="6">
    <source>
        <dbReference type="ARBA" id="ARBA00022840"/>
    </source>
</evidence>
<evidence type="ECO:0000313" key="15">
    <source>
        <dbReference type="Proteomes" id="UP000694403"/>
    </source>
</evidence>
<organism evidence="14 15">
    <name type="scientific">Chelydra serpentina</name>
    <name type="common">Snapping turtle</name>
    <name type="synonym">Testudo serpentina</name>
    <dbReference type="NCBI Taxonomy" id="8475"/>
    <lineage>
        <taxon>Eukaryota</taxon>
        <taxon>Metazoa</taxon>
        <taxon>Chordata</taxon>
        <taxon>Craniata</taxon>
        <taxon>Vertebrata</taxon>
        <taxon>Euteleostomi</taxon>
        <taxon>Archelosauria</taxon>
        <taxon>Testudinata</taxon>
        <taxon>Testudines</taxon>
        <taxon>Cryptodira</taxon>
        <taxon>Durocryptodira</taxon>
        <taxon>Americhelydia</taxon>
        <taxon>Chelydroidea</taxon>
        <taxon>Chelydridae</taxon>
        <taxon>Chelydra</taxon>
    </lineage>
</organism>
<dbReference type="InterPro" id="IPR045864">
    <property type="entry name" value="aa-tRNA-synth_II/BPL/LPL"/>
</dbReference>
<dbReference type="InterPro" id="IPR036690">
    <property type="entry name" value="Fdx_antiC-bd_sf"/>
</dbReference>
<dbReference type="PROSITE" id="PS51447">
    <property type="entry name" value="FDX_ACB"/>
    <property type="match status" value="1"/>
</dbReference>